<evidence type="ECO:0000256" key="2">
    <source>
        <dbReference type="ARBA" id="ARBA00022801"/>
    </source>
</evidence>
<dbReference type="eggNOG" id="COG0824">
    <property type="taxonomic scope" value="Bacteria"/>
</dbReference>
<evidence type="ECO:0000313" key="3">
    <source>
        <dbReference type="EMBL" id="AGW14429.1"/>
    </source>
</evidence>
<protein>
    <submittedName>
        <fullName evidence="3">Putative thioesterase superfamily protein</fullName>
    </submittedName>
</protein>
<dbReference type="InterPro" id="IPR006684">
    <property type="entry name" value="YbgC/YbaW"/>
</dbReference>
<accession>T2GE24</accession>
<dbReference type="EMBL" id="CP006585">
    <property type="protein sequence ID" value="AGW14429.1"/>
    <property type="molecule type" value="Genomic_DNA"/>
</dbReference>
<evidence type="ECO:0000313" key="4">
    <source>
        <dbReference type="Proteomes" id="UP000016587"/>
    </source>
</evidence>
<dbReference type="KEGG" id="dgg:DGI_2698"/>
<keyword evidence="4" id="KW-1185">Reference proteome</keyword>
<dbReference type="AlphaFoldDB" id="T2GE24"/>
<dbReference type="Pfam" id="PF13279">
    <property type="entry name" value="4HBT_2"/>
    <property type="match status" value="1"/>
</dbReference>
<dbReference type="Gene3D" id="3.10.129.10">
    <property type="entry name" value="Hotdog Thioesterase"/>
    <property type="match status" value="1"/>
</dbReference>
<evidence type="ECO:0000256" key="1">
    <source>
        <dbReference type="ARBA" id="ARBA00005953"/>
    </source>
</evidence>
<reference evidence="4" key="2">
    <citation type="submission" date="2013-07" db="EMBL/GenBank/DDBJ databases">
        <authorList>
            <person name="Morais-Silva F.O."/>
            <person name="Rezende A.M."/>
            <person name="Pimentel C."/>
            <person name="Resende D.M."/>
            <person name="Santos C.I."/>
            <person name="Clemente C."/>
            <person name="de Oliveira L.M."/>
            <person name="da Silva S.M."/>
            <person name="Costa D.A."/>
            <person name="Varela-Raposo A."/>
            <person name="Horacio E.C.A."/>
            <person name="Matos M."/>
            <person name="Flores O."/>
            <person name="Ruiz J.C."/>
            <person name="Rodrigues-Pousada C."/>
        </authorList>
    </citation>
    <scope>NUCLEOTIDE SEQUENCE [LARGE SCALE GENOMIC DNA]</scope>
    <source>
        <strain evidence="4">ATCC 19364 / DSM 1382 / NCIMB 9332 / VKM B-1759</strain>
    </source>
</reference>
<sequence>MSAIEFPANDTWYAHRISYGETDQMGILYYGEYLHLFERARSQLIRERGMSNAEVERRGVFLPVREASVRYRAPSRYDELIYVHTGISVWSRASLTFVYEVFNEAKDKLLATGQTQHACVGPDFKPVAAPAWLKELLGS</sequence>
<dbReference type="GO" id="GO:0047617">
    <property type="term" value="F:fatty acyl-CoA hydrolase activity"/>
    <property type="evidence" value="ECO:0007669"/>
    <property type="project" value="TreeGrafter"/>
</dbReference>
<dbReference type="NCBIfam" id="TIGR00051">
    <property type="entry name" value="YbgC/FadM family acyl-CoA thioesterase"/>
    <property type="match status" value="1"/>
</dbReference>
<gene>
    <name evidence="3" type="ORF">DGI_2698</name>
</gene>
<dbReference type="PANTHER" id="PTHR31793">
    <property type="entry name" value="4-HYDROXYBENZOYL-COA THIOESTERASE FAMILY MEMBER"/>
    <property type="match status" value="1"/>
</dbReference>
<keyword evidence="2" id="KW-0378">Hydrolase</keyword>
<name>T2GE24_MEGG1</name>
<dbReference type="InterPro" id="IPR050563">
    <property type="entry name" value="4-hydroxybenzoyl-CoA_TE"/>
</dbReference>
<dbReference type="PANTHER" id="PTHR31793:SF27">
    <property type="entry name" value="NOVEL THIOESTERASE SUPERFAMILY DOMAIN AND SAPOSIN A-TYPE DOMAIN CONTAINING PROTEIN (0610012H03RIK)"/>
    <property type="match status" value="1"/>
</dbReference>
<dbReference type="RefSeq" id="WP_021761447.1">
    <property type="nucleotide sequence ID" value="NC_022444.1"/>
</dbReference>
<dbReference type="PIRSF" id="PIRSF003230">
    <property type="entry name" value="YbgC"/>
    <property type="match status" value="1"/>
</dbReference>
<dbReference type="PATRIC" id="fig|1121448.10.peg.2654"/>
<dbReference type="InterPro" id="IPR029069">
    <property type="entry name" value="HotDog_dom_sf"/>
</dbReference>
<reference evidence="3 4" key="1">
    <citation type="journal article" date="2013" name="J. Bacteriol.">
        <title>Roles of HynAB and Ech, the only two hydrogenases found in the model sulfate reducer Desulfovibrio gigas.</title>
        <authorList>
            <person name="Morais-Silva F.O."/>
            <person name="Santos C.I."/>
            <person name="Rodrigues R."/>
            <person name="Pereira I.A."/>
            <person name="Rodrigues-Pousada C."/>
        </authorList>
    </citation>
    <scope>NUCLEOTIDE SEQUENCE [LARGE SCALE GENOMIC DNA]</scope>
    <source>
        <strain evidence="4">ATCC 19364 / DSM 1382 / NCIMB 9332 / VKM B-1759</strain>
    </source>
</reference>
<comment type="similarity">
    <text evidence="1">Belongs to the 4-hydroxybenzoyl-CoA thioesterase family.</text>
</comment>
<proteinExistence type="inferred from homology"/>
<dbReference type="CDD" id="cd00586">
    <property type="entry name" value="4HBT"/>
    <property type="match status" value="1"/>
</dbReference>
<organism evidence="3 4">
    <name type="scientific">Megalodesulfovibrio gigas (strain ATCC 19364 / DSM 1382 / NCIMB 9332 / VKM B-1759)</name>
    <name type="common">Desulfovibrio gigas</name>
    <dbReference type="NCBI Taxonomy" id="1121448"/>
    <lineage>
        <taxon>Bacteria</taxon>
        <taxon>Pseudomonadati</taxon>
        <taxon>Thermodesulfobacteriota</taxon>
        <taxon>Desulfovibrionia</taxon>
        <taxon>Desulfovibrionales</taxon>
        <taxon>Desulfovibrionaceae</taxon>
        <taxon>Megalodesulfovibrio</taxon>
    </lineage>
</organism>
<dbReference type="HOGENOM" id="CLU_101141_3_2_7"/>
<dbReference type="STRING" id="1121448.DGI_2698"/>
<dbReference type="OrthoDB" id="9808429at2"/>
<dbReference type="SUPFAM" id="SSF54637">
    <property type="entry name" value="Thioesterase/thiol ester dehydrase-isomerase"/>
    <property type="match status" value="1"/>
</dbReference>
<dbReference type="Proteomes" id="UP000016587">
    <property type="component" value="Chromosome"/>
</dbReference>